<proteinExistence type="predicted"/>
<dbReference type="Pfam" id="PF13333">
    <property type="entry name" value="rve_2"/>
    <property type="match status" value="1"/>
</dbReference>
<dbReference type="SUPFAM" id="SSF46689">
    <property type="entry name" value="Homeodomain-like"/>
    <property type="match status" value="1"/>
</dbReference>
<dbReference type="InterPro" id="IPR009057">
    <property type="entry name" value="Homeodomain-like_sf"/>
</dbReference>
<dbReference type="PANTHER" id="PTHR46889">
    <property type="entry name" value="TRANSPOSASE INSF FOR INSERTION SEQUENCE IS3B-RELATED"/>
    <property type="match status" value="1"/>
</dbReference>
<dbReference type="PANTHER" id="PTHR46889:SF5">
    <property type="entry name" value="INTEGRASE PROTEIN"/>
    <property type="match status" value="1"/>
</dbReference>
<sequence length="377" mass="44719">MTEPKQRRKPRKYTDEFKQQLVELYRSGKRRCDICREYDIATSLFDKWVKQASNSDSFHEKDNRTPEQEELIRLRKENQQLRMENDILKPSGADLRTKVNVIKANAHKYSVSAMCRVLQVNRSTYYYEAATKKDESELTADIQEIFRKSRNHYGTRKIKKELADCGKQVSRRRIGRIMKQEGLISSYTTAQFKPQKDRCNESKVANVLNRQFQNQPYRNVVVSDLTYVRVGNHWNYICVLIDLFNREIVGYSAGEHKTAELVKQAFRKVEGNLSEIHIFHTDRGNEFKNETIEELLETFHIERSLSHKGCPYDNAVAEATFKVIKTEFVWNETFHTLEELKIKLWDYVNWYNHHRIHSSLGYQTPVQYRENNLKKFV</sequence>
<dbReference type="InterPro" id="IPR048020">
    <property type="entry name" value="Transpos_IS3"/>
</dbReference>
<dbReference type="Pfam" id="PF01527">
    <property type="entry name" value="HTH_Tnp_1"/>
    <property type="match status" value="1"/>
</dbReference>
<dbReference type="InterPro" id="IPR036397">
    <property type="entry name" value="RNaseH_sf"/>
</dbReference>
<comment type="caution">
    <text evidence="3">The sequence shown here is derived from an EMBL/GenBank/DDBJ whole genome shotgun (WGS) entry which is preliminary data.</text>
</comment>
<gene>
    <name evidence="3" type="ORF">GMD50_04775</name>
</gene>
<dbReference type="SUPFAM" id="SSF53098">
    <property type="entry name" value="Ribonuclease H-like"/>
    <property type="match status" value="1"/>
</dbReference>
<dbReference type="PROSITE" id="PS50994">
    <property type="entry name" value="INTEGRASE"/>
    <property type="match status" value="1"/>
</dbReference>
<evidence type="ECO:0000313" key="4">
    <source>
        <dbReference type="Proteomes" id="UP000478483"/>
    </source>
</evidence>
<evidence type="ECO:0000259" key="2">
    <source>
        <dbReference type="PROSITE" id="PS50994"/>
    </source>
</evidence>
<dbReference type="Gene3D" id="1.10.10.60">
    <property type="entry name" value="Homeodomain-like"/>
    <property type="match status" value="1"/>
</dbReference>
<evidence type="ECO:0000256" key="1">
    <source>
        <dbReference type="ARBA" id="ARBA00002286"/>
    </source>
</evidence>
<reference evidence="3 4" key="1">
    <citation type="journal article" date="2019" name="Nat. Med.">
        <title>A library of human gut bacterial isolates paired with longitudinal multiomics data enables mechanistic microbiome research.</title>
        <authorList>
            <person name="Poyet M."/>
            <person name="Groussin M."/>
            <person name="Gibbons S.M."/>
            <person name="Avila-Pacheco J."/>
            <person name="Jiang X."/>
            <person name="Kearney S.M."/>
            <person name="Perrotta A.R."/>
            <person name="Berdy B."/>
            <person name="Zhao S."/>
            <person name="Lieberman T.D."/>
            <person name="Swanson P.K."/>
            <person name="Smith M."/>
            <person name="Roesemann S."/>
            <person name="Alexander J.E."/>
            <person name="Rich S.A."/>
            <person name="Livny J."/>
            <person name="Vlamakis H."/>
            <person name="Clish C."/>
            <person name="Bullock K."/>
            <person name="Deik A."/>
            <person name="Scott J."/>
            <person name="Pierce K.A."/>
            <person name="Xavier R.J."/>
            <person name="Alm E.J."/>
        </authorList>
    </citation>
    <scope>NUCLEOTIDE SEQUENCE [LARGE SCALE GENOMIC DNA]</scope>
    <source>
        <strain evidence="3 4">BIOML-A1</strain>
    </source>
</reference>
<accession>A0A6L6L4S1</accession>
<dbReference type="InterPro" id="IPR001584">
    <property type="entry name" value="Integrase_cat-core"/>
</dbReference>
<dbReference type="InterPro" id="IPR002514">
    <property type="entry name" value="Transposase_8"/>
</dbReference>
<name>A0A6L6L4S1_9FIRM</name>
<organism evidence="3 4">
    <name type="scientific">Roseburia intestinalis</name>
    <dbReference type="NCBI Taxonomy" id="166486"/>
    <lineage>
        <taxon>Bacteria</taxon>
        <taxon>Bacillati</taxon>
        <taxon>Bacillota</taxon>
        <taxon>Clostridia</taxon>
        <taxon>Lachnospirales</taxon>
        <taxon>Lachnospiraceae</taxon>
        <taxon>Roseburia</taxon>
    </lineage>
</organism>
<feature type="domain" description="Integrase catalytic" evidence="2">
    <location>
        <begin position="212"/>
        <end position="373"/>
    </location>
</feature>
<dbReference type="InterPro" id="IPR012337">
    <property type="entry name" value="RNaseH-like_sf"/>
</dbReference>
<dbReference type="EMBL" id="WNAJ01000004">
    <property type="protein sequence ID" value="MTR84382.1"/>
    <property type="molecule type" value="Genomic_DNA"/>
</dbReference>
<dbReference type="Pfam" id="PF00665">
    <property type="entry name" value="rve"/>
    <property type="match status" value="1"/>
</dbReference>
<dbReference type="RefSeq" id="WP_155219274.1">
    <property type="nucleotide sequence ID" value="NZ_WNAJ01000004.1"/>
</dbReference>
<dbReference type="GO" id="GO:0006313">
    <property type="term" value="P:DNA transposition"/>
    <property type="evidence" value="ECO:0007669"/>
    <property type="project" value="InterPro"/>
</dbReference>
<dbReference type="Gene3D" id="3.30.420.10">
    <property type="entry name" value="Ribonuclease H-like superfamily/Ribonuclease H"/>
    <property type="match status" value="1"/>
</dbReference>
<dbReference type="NCBIfam" id="NF033516">
    <property type="entry name" value="transpos_IS3"/>
    <property type="match status" value="1"/>
</dbReference>
<dbReference type="GO" id="GO:0003677">
    <property type="term" value="F:DNA binding"/>
    <property type="evidence" value="ECO:0007669"/>
    <property type="project" value="InterPro"/>
</dbReference>
<dbReference type="Pfam" id="PF13276">
    <property type="entry name" value="HTH_21"/>
    <property type="match status" value="1"/>
</dbReference>
<protein>
    <submittedName>
        <fullName evidence="3">IS3 family transposase</fullName>
    </submittedName>
</protein>
<evidence type="ECO:0000313" key="3">
    <source>
        <dbReference type="EMBL" id="MTR84382.1"/>
    </source>
</evidence>
<dbReference type="AlphaFoldDB" id="A0A6L6L4S1"/>
<comment type="function">
    <text evidence="1">Involved in the transposition of the insertion sequence.</text>
</comment>
<dbReference type="InterPro" id="IPR050900">
    <property type="entry name" value="Transposase_IS3/IS150/IS904"/>
</dbReference>
<dbReference type="GO" id="GO:0015074">
    <property type="term" value="P:DNA integration"/>
    <property type="evidence" value="ECO:0007669"/>
    <property type="project" value="InterPro"/>
</dbReference>
<dbReference type="InterPro" id="IPR025948">
    <property type="entry name" value="HTH-like_dom"/>
</dbReference>
<dbReference type="GO" id="GO:0004803">
    <property type="term" value="F:transposase activity"/>
    <property type="evidence" value="ECO:0007669"/>
    <property type="project" value="InterPro"/>
</dbReference>
<dbReference type="Proteomes" id="UP000478483">
    <property type="component" value="Unassembled WGS sequence"/>
</dbReference>